<dbReference type="PANTHER" id="PTHR42742">
    <property type="entry name" value="TRANSCRIPTIONAL REPRESSOR MPRA"/>
    <property type="match status" value="1"/>
</dbReference>
<dbReference type="InterPro" id="IPR051804">
    <property type="entry name" value="Carb_Metab_Reg_Kinase/Isom"/>
</dbReference>
<comment type="catalytic activity">
    <reaction evidence="7">
        <text>D-fructose + ATP = D-fructose 6-phosphate + ADP + H(+)</text>
        <dbReference type="Rhea" id="RHEA:16125"/>
        <dbReference type="ChEBI" id="CHEBI:15378"/>
        <dbReference type="ChEBI" id="CHEBI:30616"/>
        <dbReference type="ChEBI" id="CHEBI:37721"/>
        <dbReference type="ChEBI" id="CHEBI:61527"/>
        <dbReference type="ChEBI" id="CHEBI:456216"/>
        <dbReference type="EC" id="2.7.1.4"/>
    </reaction>
</comment>
<evidence type="ECO:0000256" key="4">
    <source>
        <dbReference type="ARBA" id="ARBA00022833"/>
    </source>
</evidence>
<dbReference type="InterPro" id="IPR000600">
    <property type="entry name" value="ROK"/>
</dbReference>
<evidence type="ECO:0000256" key="5">
    <source>
        <dbReference type="ARBA" id="ARBA00022842"/>
    </source>
</evidence>
<comment type="caution">
    <text evidence="8">The sequence shown here is derived from an EMBL/GenBank/DDBJ whole genome shotgun (WGS) entry which is preliminary data.</text>
</comment>
<dbReference type="Pfam" id="PF00480">
    <property type="entry name" value="ROK"/>
    <property type="match status" value="1"/>
</dbReference>
<name>A0ABP9FTH7_9MICC</name>
<dbReference type="RefSeq" id="WP_345476705.1">
    <property type="nucleotide sequence ID" value="NZ_BAABLW010000003.1"/>
</dbReference>
<evidence type="ECO:0000256" key="7">
    <source>
        <dbReference type="ARBA" id="ARBA00048451"/>
    </source>
</evidence>
<evidence type="ECO:0000256" key="6">
    <source>
        <dbReference type="ARBA" id="ARBA00038887"/>
    </source>
</evidence>
<dbReference type="CDD" id="cd24067">
    <property type="entry name" value="ASKHA_NBD_ROK_BsFRK-like"/>
    <property type="match status" value="1"/>
</dbReference>
<dbReference type="Gene3D" id="3.30.420.40">
    <property type="match status" value="2"/>
</dbReference>
<evidence type="ECO:0000313" key="8">
    <source>
        <dbReference type="EMBL" id="GAA4914682.1"/>
    </source>
</evidence>
<keyword evidence="3" id="KW-0479">Metal-binding</keyword>
<dbReference type="EMBL" id="BAABLW010000003">
    <property type="protein sequence ID" value="GAA4914682.1"/>
    <property type="molecule type" value="Genomic_DNA"/>
</dbReference>
<dbReference type="InterPro" id="IPR043129">
    <property type="entry name" value="ATPase_NBD"/>
</dbReference>
<comment type="similarity">
    <text evidence="2">Belongs to the ROK (NagC/XylR) family.</text>
</comment>
<evidence type="ECO:0000256" key="1">
    <source>
        <dbReference type="ARBA" id="ARBA00001946"/>
    </source>
</evidence>
<comment type="cofactor">
    <cofactor evidence="1">
        <name>Mg(2+)</name>
        <dbReference type="ChEBI" id="CHEBI:18420"/>
    </cofactor>
</comment>
<dbReference type="Proteomes" id="UP001500368">
    <property type="component" value="Unassembled WGS sequence"/>
</dbReference>
<dbReference type="SUPFAM" id="SSF53067">
    <property type="entry name" value="Actin-like ATPase domain"/>
    <property type="match status" value="1"/>
</dbReference>
<evidence type="ECO:0000256" key="2">
    <source>
        <dbReference type="ARBA" id="ARBA00006479"/>
    </source>
</evidence>
<keyword evidence="9" id="KW-1185">Reference proteome</keyword>
<dbReference type="PANTHER" id="PTHR42742:SF3">
    <property type="entry name" value="FRUCTOKINASE"/>
    <property type="match status" value="1"/>
</dbReference>
<gene>
    <name evidence="8" type="ORF">GCM10025790_07070</name>
</gene>
<protein>
    <recommendedName>
        <fullName evidence="6">fructokinase</fullName>
        <ecNumber evidence="6">2.7.1.4</ecNumber>
    </recommendedName>
</protein>
<sequence length="291" mass="29791">MTYLVAGIETGGTKIMCAIAGAENPSRILDVAIIPTLDPAETIPQAQAFFAEHHAHTPIRGLAVASFGPVDVDATSATYGQLLNTPKTAWRGTDVREFAQGLDDPAFALMTDVDGALLGEHRAGAAQNTTGAAYVTVGTGVGVSLLAGTELVSGARRPELGHVAVRRHADDDFAGSCPTHGDCLEGMASGPALAQRRASQDQEAIAQFCAYYVGQLCSTLALTGIPELIVVGGGVSKIPGLLGSASDSMRQFLGDYLDTSQGAGVPPLKRPALGDYSGVTGALTTAASIAR</sequence>
<keyword evidence="5" id="KW-0460">Magnesium</keyword>
<reference evidence="9" key="1">
    <citation type="journal article" date="2019" name="Int. J. Syst. Evol. Microbiol.">
        <title>The Global Catalogue of Microorganisms (GCM) 10K type strain sequencing project: providing services to taxonomists for standard genome sequencing and annotation.</title>
        <authorList>
            <consortium name="The Broad Institute Genomics Platform"/>
            <consortium name="The Broad Institute Genome Sequencing Center for Infectious Disease"/>
            <person name="Wu L."/>
            <person name="Ma J."/>
        </authorList>
    </citation>
    <scope>NUCLEOTIDE SEQUENCE [LARGE SCALE GENOMIC DNA]</scope>
    <source>
        <strain evidence="9">JCM 19129</strain>
    </source>
</reference>
<evidence type="ECO:0000313" key="9">
    <source>
        <dbReference type="Proteomes" id="UP001500368"/>
    </source>
</evidence>
<evidence type="ECO:0000256" key="3">
    <source>
        <dbReference type="ARBA" id="ARBA00022723"/>
    </source>
</evidence>
<accession>A0ABP9FTH7</accession>
<proteinExistence type="inferred from homology"/>
<organism evidence="8 9">
    <name type="scientific">Nesterenkonia rhizosphaerae</name>
    <dbReference type="NCBI Taxonomy" id="1348272"/>
    <lineage>
        <taxon>Bacteria</taxon>
        <taxon>Bacillati</taxon>
        <taxon>Actinomycetota</taxon>
        <taxon>Actinomycetes</taxon>
        <taxon>Micrococcales</taxon>
        <taxon>Micrococcaceae</taxon>
        <taxon>Nesterenkonia</taxon>
    </lineage>
</organism>
<keyword evidence="4" id="KW-0862">Zinc</keyword>
<dbReference type="EC" id="2.7.1.4" evidence="6"/>